<keyword evidence="1" id="KW-1133">Transmembrane helix</keyword>
<dbReference type="OrthoDB" id="4033961at2759"/>
<feature type="transmembrane region" description="Helical" evidence="1">
    <location>
        <begin position="6"/>
        <end position="29"/>
    </location>
</feature>
<gene>
    <name evidence="2" type="primary">KAFR0C05200</name>
    <name evidence="2" type="ORF">KAFR_0C05200</name>
</gene>
<sequence>MFTFFFKPIWFIVSVLVPLQITIETLHLSHKDSSRMGKTTKVLHLQPQKATMVELLLKYWSLHCMIYLILPHTPLYIIYKLLPFSLMILTAFNLALTRELLLQFINVVEEQNSFINLINKIDNPKASSLDHLTNFLNFTINRKILQDFLFGRITEQMLISTELTKDYPSTNFVVQLFEWIESKVSDAMTILLSSNKTSHADCYNSYKFWNFGQDKNYKNDDKKFRHKYRFNDDYDMMDDIIEETKNSVT</sequence>
<dbReference type="eggNOG" id="ENOG502S6VJ">
    <property type="taxonomic scope" value="Eukaryota"/>
</dbReference>
<dbReference type="InParanoid" id="H2AT11"/>
<dbReference type="HOGENOM" id="CLU_1030819_0_0_1"/>
<accession>H2AT11</accession>
<dbReference type="AlphaFoldDB" id="H2AT11"/>
<name>H2AT11_KAZAF</name>
<keyword evidence="1" id="KW-0812">Transmembrane</keyword>
<dbReference type="Proteomes" id="UP000005220">
    <property type="component" value="Chromosome 3"/>
</dbReference>
<reference evidence="2 3" key="1">
    <citation type="journal article" date="2011" name="Proc. Natl. Acad. Sci. U.S.A.">
        <title>Evolutionary erosion of yeast sex chromosomes by mating-type switching accidents.</title>
        <authorList>
            <person name="Gordon J.L."/>
            <person name="Armisen D."/>
            <person name="Proux-Wera E."/>
            <person name="Oheigeartaigh S.S."/>
            <person name="Byrne K.P."/>
            <person name="Wolfe K.H."/>
        </authorList>
    </citation>
    <scope>NUCLEOTIDE SEQUENCE [LARGE SCALE GENOMIC DNA]</scope>
    <source>
        <strain evidence="3">ATCC 22294 / BCRC 22015 / CBS 2517 / CECT 1963 / NBRC 1671 / NRRL Y-8276</strain>
    </source>
</reference>
<organism evidence="2 3">
    <name type="scientific">Kazachstania africana (strain ATCC 22294 / BCRC 22015 / CBS 2517 / CECT 1963 / NBRC 1671 / NRRL Y-8276)</name>
    <name type="common">Yeast</name>
    <name type="synonym">Kluyveromyces africanus</name>
    <dbReference type="NCBI Taxonomy" id="1071382"/>
    <lineage>
        <taxon>Eukaryota</taxon>
        <taxon>Fungi</taxon>
        <taxon>Dikarya</taxon>
        <taxon>Ascomycota</taxon>
        <taxon>Saccharomycotina</taxon>
        <taxon>Saccharomycetes</taxon>
        <taxon>Saccharomycetales</taxon>
        <taxon>Saccharomycetaceae</taxon>
        <taxon>Kazachstania</taxon>
    </lineage>
</organism>
<proteinExistence type="predicted"/>
<evidence type="ECO:0000256" key="1">
    <source>
        <dbReference type="SAM" id="Phobius"/>
    </source>
</evidence>
<dbReference type="EMBL" id="HE650823">
    <property type="protein sequence ID" value="CCF57511.1"/>
    <property type="molecule type" value="Genomic_DNA"/>
</dbReference>
<keyword evidence="3" id="KW-1185">Reference proteome</keyword>
<feature type="transmembrane region" description="Helical" evidence="1">
    <location>
        <begin position="76"/>
        <end position="96"/>
    </location>
</feature>
<dbReference type="GeneID" id="13885429"/>
<evidence type="ECO:0000313" key="2">
    <source>
        <dbReference type="EMBL" id="CCF57511.1"/>
    </source>
</evidence>
<evidence type="ECO:0000313" key="3">
    <source>
        <dbReference type="Proteomes" id="UP000005220"/>
    </source>
</evidence>
<dbReference type="RefSeq" id="XP_003956646.1">
    <property type="nucleotide sequence ID" value="XM_003956597.1"/>
</dbReference>
<dbReference type="FunCoup" id="H2AT11">
    <property type="interactions" value="61"/>
</dbReference>
<keyword evidence="1" id="KW-0472">Membrane</keyword>
<protein>
    <submittedName>
        <fullName evidence="2">Uncharacterized protein</fullName>
    </submittedName>
</protein>
<dbReference type="STRING" id="1071382.H2AT11"/>
<dbReference type="KEGG" id="kaf:KAFR_0C05200"/>